<dbReference type="Proteomes" id="UP000008190">
    <property type="component" value="Chromosome"/>
</dbReference>
<proteinExistence type="predicted"/>
<evidence type="ECO:0000256" key="1">
    <source>
        <dbReference type="SAM" id="MobiDB-lite"/>
    </source>
</evidence>
<accession>H6R669</accession>
<gene>
    <name evidence="2" type="ordered locus">NOCYR_5209</name>
</gene>
<dbReference type="STRING" id="1127134.NOCYR_5209"/>
<protein>
    <submittedName>
        <fullName evidence="2">Uncharacterized protein</fullName>
    </submittedName>
</protein>
<keyword evidence="3" id="KW-1185">Reference proteome</keyword>
<feature type="region of interest" description="Disordered" evidence="1">
    <location>
        <begin position="1"/>
        <end position="43"/>
    </location>
</feature>
<name>H6R669_NOCCG</name>
<dbReference type="AlphaFoldDB" id="H6R669"/>
<reference evidence="2 3" key="1">
    <citation type="journal article" date="2012" name="J. Bacteriol.">
        <title>Genome sequence of the human- and animal-pathogenic strain Nocardia cyriacigeorgica GUH-2.</title>
        <authorList>
            <person name="Zoropogui A."/>
            <person name="Pujic P."/>
            <person name="Normand P."/>
            <person name="Barbe V."/>
            <person name="Beaman B."/>
            <person name="Beaman L."/>
            <person name="Boiron P."/>
            <person name="Colinon C."/>
            <person name="Deredjian A."/>
            <person name="Graindorge A."/>
            <person name="Mangenot S."/>
            <person name="Nazaret S."/>
            <person name="Neto M."/>
            <person name="Petit S."/>
            <person name="Roche D."/>
            <person name="Vallenet D."/>
            <person name="Rodriguez-Nava V."/>
            <person name="Richard Y."/>
            <person name="Cournoyer B."/>
            <person name="Blaha D."/>
        </authorList>
    </citation>
    <scope>NUCLEOTIDE SEQUENCE [LARGE SCALE GENOMIC DNA]</scope>
    <source>
        <strain evidence="2 3">GUH-2</strain>
    </source>
</reference>
<dbReference type="KEGG" id="ncy:NOCYR_5209"/>
<organism evidence="2 3">
    <name type="scientific">Nocardia cyriacigeorgica (strain GUH-2)</name>
    <dbReference type="NCBI Taxonomy" id="1127134"/>
    <lineage>
        <taxon>Bacteria</taxon>
        <taxon>Bacillati</taxon>
        <taxon>Actinomycetota</taxon>
        <taxon>Actinomycetes</taxon>
        <taxon>Mycobacteriales</taxon>
        <taxon>Nocardiaceae</taxon>
        <taxon>Nocardia</taxon>
    </lineage>
</organism>
<feature type="compositionally biased region" description="Basic and acidic residues" evidence="1">
    <location>
        <begin position="28"/>
        <end position="38"/>
    </location>
</feature>
<dbReference type="EMBL" id="FO082843">
    <property type="protein sequence ID" value="CCF65959.1"/>
    <property type="molecule type" value="Genomic_DNA"/>
</dbReference>
<sequence>MSEIVSGGLGHRWSIAGPGGELNANSRQRPDRDGHDHNGPSIGGVSMMKLVSGDGPESGSVRSAWYVGQNRWSMLWLPGRTVPTECAVAAIRAAEVLDGRPGMDDPVWPCVHSDVGLLGYTAREFAALLGIDCPAPDSVVMPSRRFGRRSARR</sequence>
<dbReference type="HOGENOM" id="CLU_1711330_0_0_11"/>
<evidence type="ECO:0000313" key="3">
    <source>
        <dbReference type="Proteomes" id="UP000008190"/>
    </source>
</evidence>
<evidence type="ECO:0000313" key="2">
    <source>
        <dbReference type="EMBL" id="CCF65959.1"/>
    </source>
</evidence>